<dbReference type="Proteomes" id="UP001154282">
    <property type="component" value="Unassembled WGS sequence"/>
</dbReference>
<evidence type="ECO:0008006" key="6">
    <source>
        <dbReference type="Google" id="ProtNLM"/>
    </source>
</evidence>
<dbReference type="PANTHER" id="PTHR35752">
    <property type="entry name" value="G-PROTEIN COUPLED RECEPTOR"/>
    <property type="match status" value="1"/>
</dbReference>
<feature type="region of interest" description="Disordered" evidence="1">
    <location>
        <begin position="383"/>
        <end position="419"/>
    </location>
</feature>
<keyword evidence="5" id="KW-1185">Reference proteome</keyword>
<dbReference type="EMBL" id="CAMGYJ010000003">
    <property type="protein sequence ID" value="CAI0392424.1"/>
    <property type="molecule type" value="Genomic_DNA"/>
</dbReference>
<feature type="chain" id="PRO_5043773754" description="AT4G36440-like protein" evidence="3">
    <location>
        <begin position="29"/>
        <end position="419"/>
    </location>
</feature>
<dbReference type="PANTHER" id="PTHR35752:SF1">
    <property type="entry name" value="G-PROTEIN COUPLED RECEPTOR"/>
    <property type="match status" value="1"/>
</dbReference>
<keyword evidence="2" id="KW-0472">Membrane</keyword>
<evidence type="ECO:0000313" key="5">
    <source>
        <dbReference type="Proteomes" id="UP001154282"/>
    </source>
</evidence>
<proteinExistence type="predicted"/>
<keyword evidence="2" id="KW-0812">Transmembrane</keyword>
<evidence type="ECO:0000256" key="3">
    <source>
        <dbReference type="SAM" id="SignalP"/>
    </source>
</evidence>
<evidence type="ECO:0000313" key="4">
    <source>
        <dbReference type="EMBL" id="CAI0392424.1"/>
    </source>
</evidence>
<feature type="transmembrane region" description="Helical" evidence="2">
    <location>
        <begin position="313"/>
        <end position="337"/>
    </location>
</feature>
<gene>
    <name evidence="4" type="ORF">LITE_LOCUS7538</name>
</gene>
<keyword evidence="3" id="KW-0732">Signal</keyword>
<keyword evidence="2" id="KW-1133">Transmembrane helix</keyword>
<accession>A0AAV0I704</accession>
<comment type="caution">
    <text evidence="4">The sequence shown here is derived from an EMBL/GenBank/DDBJ whole genome shotgun (WGS) entry which is preliminary data.</text>
</comment>
<reference evidence="4" key="1">
    <citation type="submission" date="2022-08" db="EMBL/GenBank/DDBJ databases">
        <authorList>
            <person name="Gutierrez-Valencia J."/>
        </authorList>
    </citation>
    <scope>NUCLEOTIDE SEQUENCE</scope>
</reference>
<evidence type="ECO:0000256" key="2">
    <source>
        <dbReference type="SAM" id="Phobius"/>
    </source>
</evidence>
<evidence type="ECO:0000256" key="1">
    <source>
        <dbReference type="SAM" id="MobiDB-lite"/>
    </source>
</evidence>
<sequence>MQYCSMDSFSWLCILLIALLLQILGSTAVPVPNSNCYSLDNSSRLVDFSSLIGHAFVHEAKDNTDLVVRFCKDVETRSQTGYVDFGRFSNPSSFHTGSGQVDFVQDFYNGDLVNCENSYDKLGRTAQVNLLCGGCLTGACQGGLGCICNFTYESTCRVVIDLAIPCEKPGPRVFQGFTVGFHPRSWEIVYDGLTQPGYEKPHQDFSLGTDQNVVTLYMTAIASLSALVTKPMIEVHPQKGLEVVLSGSGASGTPPTTLSPSMLILEWECQKGRIIPYEVNVTIPIDGYSPIQFFLTKMCEHRQDEEENTTRGWVIFGILSCIFFVGATLFCCAGFIYKTRVERLHGIDALPGMTILSACLEAVSGMGHGYSYSRTEEVHGGYTSDASWDRPSVSGSAAASSSTPTRGSSRSGNVRYGSI</sequence>
<organism evidence="4 5">
    <name type="scientific">Linum tenue</name>
    <dbReference type="NCBI Taxonomy" id="586396"/>
    <lineage>
        <taxon>Eukaryota</taxon>
        <taxon>Viridiplantae</taxon>
        <taxon>Streptophyta</taxon>
        <taxon>Embryophyta</taxon>
        <taxon>Tracheophyta</taxon>
        <taxon>Spermatophyta</taxon>
        <taxon>Magnoliopsida</taxon>
        <taxon>eudicotyledons</taxon>
        <taxon>Gunneridae</taxon>
        <taxon>Pentapetalae</taxon>
        <taxon>rosids</taxon>
        <taxon>fabids</taxon>
        <taxon>Malpighiales</taxon>
        <taxon>Linaceae</taxon>
        <taxon>Linum</taxon>
    </lineage>
</organism>
<feature type="signal peptide" evidence="3">
    <location>
        <begin position="1"/>
        <end position="28"/>
    </location>
</feature>
<dbReference type="AlphaFoldDB" id="A0AAV0I704"/>
<protein>
    <recommendedName>
        <fullName evidence="6">AT4G36440-like protein</fullName>
    </recommendedName>
</protein>
<name>A0AAV0I704_9ROSI</name>
<feature type="compositionally biased region" description="Low complexity" evidence="1">
    <location>
        <begin position="390"/>
        <end position="412"/>
    </location>
</feature>